<feature type="transmembrane region" description="Helical" evidence="1">
    <location>
        <begin position="583"/>
        <end position="601"/>
    </location>
</feature>
<reference evidence="2" key="2">
    <citation type="submission" date="2021-04" db="EMBL/GenBank/DDBJ databases">
        <authorList>
            <person name="Liu J."/>
        </authorList>
    </citation>
    <scope>NUCLEOTIDE SEQUENCE</scope>
    <source>
        <strain evidence="2">BAD-6</strain>
    </source>
</reference>
<accession>A0A8J7W489</accession>
<feature type="transmembrane region" description="Helical" evidence="1">
    <location>
        <begin position="657"/>
        <end position="678"/>
    </location>
</feature>
<dbReference type="RefSeq" id="WP_227019045.1">
    <property type="nucleotide sequence ID" value="NZ_JAGSND010000009.1"/>
</dbReference>
<dbReference type="Proteomes" id="UP000675664">
    <property type="component" value="Unassembled WGS sequence"/>
</dbReference>
<dbReference type="AlphaFoldDB" id="A0A8J7W489"/>
<feature type="transmembrane region" description="Helical" evidence="1">
    <location>
        <begin position="458"/>
        <end position="477"/>
    </location>
</feature>
<dbReference type="Pfam" id="PF18949">
    <property type="entry name" value="DUF5693"/>
    <property type="match status" value="1"/>
</dbReference>
<organism evidence="2 3">
    <name type="scientific">Sinanaerobacter chloroacetimidivorans</name>
    <dbReference type="NCBI Taxonomy" id="2818044"/>
    <lineage>
        <taxon>Bacteria</taxon>
        <taxon>Bacillati</taxon>
        <taxon>Bacillota</taxon>
        <taxon>Clostridia</taxon>
        <taxon>Peptostreptococcales</taxon>
        <taxon>Anaerovoracaceae</taxon>
        <taxon>Sinanaerobacter</taxon>
    </lineage>
</organism>
<proteinExistence type="predicted"/>
<evidence type="ECO:0000256" key="1">
    <source>
        <dbReference type="SAM" id="Phobius"/>
    </source>
</evidence>
<keyword evidence="1" id="KW-0812">Transmembrane</keyword>
<feature type="transmembrane region" description="Helical" evidence="1">
    <location>
        <begin position="435"/>
        <end position="452"/>
    </location>
</feature>
<reference evidence="2" key="1">
    <citation type="submission" date="2021-04" db="EMBL/GenBank/DDBJ databases">
        <title>Sinoanaerobacter chloroacetimidivorans sp. nov., an obligate anaerobic bacterium isolated from anaerobic sludge.</title>
        <authorList>
            <person name="Bao Y."/>
        </authorList>
    </citation>
    <scope>NUCLEOTIDE SEQUENCE</scope>
    <source>
        <strain evidence="2">BAD-6</strain>
    </source>
</reference>
<gene>
    <name evidence="2" type="ORF">KCX82_13595</name>
</gene>
<sequence length="725" mass="82214">MKLLLKENKILLFILILSILVSFVTIGGRIGVETKNKSYDIVLDYNEIKAMADQSEHDVSWWLKQFKDMGITKVGLAEENMVSLMEGTDLPINATIMDIITREADWEANYPEAFIQGLYDHGFDRYDLLIESASKETFDFVANAVKERYQPDRYFISPAEDGGFIVLDGTAKETLYSEKYKYLNSMKKGFVEKDEIVSSKLMYLNFGLLDSKTKIVKDAGMEIIPRTASYDGWNDTNYAKAVIASYQELGKVPEYMIVGGESVIGWDDGIDVAKDYITENNITIGLIENTTQLQNILQYGVNDIVKSTGYDAVRIFSVWDYIQNRYQYYGYAGAKEIENTLFRAVVERNVRLIYFKPIKEYKDQHVYVTDVEEYKTMFSNLETRLAKHDIKFGQASVMENYQVSFWEKLAMVIGCIAAAVLIIDALLAIGKKYKWLLFILGTLGVIGFYTVLPGYAEHLAAFAAAVMFPCMGILLIVKQSKEFGDMEEPSVKLVKIISKGIILLICGVAISLLGGVMTAAPISSANFMLEIDIFRGVKLAQLLPLAFYLVVYLAYYGYRTGKKNPGRLEFHDIRDVLYTDIKVWMILLAMVLGGVGYYYLIRTGHDSSIEVSNLEMIFRNMLEDHLTARPRNKEFLFAFPSILLLVYTTVKRLPLWPIIFGLASVIGLTSVVNTFMHIRTPLYLGFVRTGYSLLFGILVGIVAVVLFDVAYQLYKKLERQISKNV</sequence>
<protein>
    <submittedName>
        <fullName evidence="2">Uncharacterized protein</fullName>
    </submittedName>
</protein>
<evidence type="ECO:0000313" key="3">
    <source>
        <dbReference type="Proteomes" id="UP000675664"/>
    </source>
</evidence>
<comment type="caution">
    <text evidence="2">The sequence shown here is derived from an EMBL/GenBank/DDBJ whole genome shotgun (WGS) entry which is preliminary data.</text>
</comment>
<feature type="transmembrane region" description="Helical" evidence="1">
    <location>
        <begin position="539"/>
        <end position="558"/>
    </location>
</feature>
<keyword evidence="1" id="KW-0472">Membrane</keyword>
<dbReference type="EMBL" id="JAGSND010000009">
    <property type="protein sequence ID" value="MBR0598920.1"/>
    <property type="molecule type" value="Genomic_DNA"/>
</dbReference>
<keyword evidence="3" id="KW-1185">Reference proteome</keyword>
<evidence type="ECO:0000313" key="2">
    <source>
        <dbReference type="EMBL" id="MBR0598920.1"/>
    </source>
</evidence>
<dbReference type="InterPro" id="IPR043748">
    <property type="entry name" value="DUF5693"/>
</dbReference>
<feature type="transmembrane region" description="Helical" evidence="1">
    <location>
        <begin position="690"/>
        <end position="714"/>
    </location>
</feature>
<name>A0A8J7W489_9FIRM</name>
<feature type="transmembrane region" description="Helical" evidence="1">
    <location>
        <begin position="497"/>
        <end position="519"/>
    </location>
</feature>
<keyword evidence="1" id="KW-1133">Transmembrane helix</keyword>
<feature type="transmembrane region" description="Helical" evidence="1">
    <location>
        <begin position="409"/>
        <end position="428"/>
    </location>
</feature>